<keyword evidence="4" id="KW-0169">Cobalamin biosynthesis</keyword>
<sequence length="109" mass="11450">MFQRKDWFIGAGLVAIIALIFAISFAMAPQPADGEEAFGGTDATVTGILEERGVEPWFRPVFEPGSGEIESGLFALQAAIGGAVLGFALGQLRGRAAIRRELEPVASGD</sequence>
<evidence type="ECO:0000256" key="6">
    <source>
        <dbReference type="ARBA" id="ARBA00022989"/>
    </source>
</evidence>
<evidence type="ECO:0000256" key="9">
    <source>
        <dbReference type="ARBA" id="ARBA00023285"/>
    </source>
</evidence>
<dbReference type="GO" id="GO:0016020">
    <property type="term" value="C:membrane"/>
    <property type="evidence" value="ECO:0007669"/>
    <property type="project" value="InterPro"/>
</dbReference>
<evidence type="ECO:0000256" key="3">
    <source>
        <dbReference type="ARBA" id="ARBA00022475"/>
    </source>
</evidence>
<evidence type="ECO:0000313" key="12">
    <source>
        <dbReference type="Proteomes" id="UP000188145"/>
    </source>
</evidence>
<evidence type="ECO:0000256" key="7">
    <source>
        <dbReference type="ARBA" id="ARBA00023065"/>
    </source>
</evidence>
<dbReference type="InterPro" id="IPR003705">
    <property type="entry name" value="CbiN"/>
</dbReference>
<keyword evidence="2" id="KW-0813">Transport</keyword>
<keyword evidence="9" id="KW-0170">Cobalt</keyword>
<keyword evidence="5 10" id="KW-0812">Transmembrane</keyword>
<keyword evidence="12" id="KW-1185">Reference proteome</keyword>
<protein>
    <submittedName>
        <fullName evidence="11">Cobalt ABC transporter substrate-binding protein CbiN</fullName>
    </submittedName>
</protein>
<dbReference type="AlphaFoldDB" id="A0A1Q2CMJ5"/>
<keyword evidence="1" id="KW-0171">Cobalt transport</keyword>
<gene>
    <name evidence="11" type="ORF">BW730_07215</name>
</gene>
<organism evidence="11 12">
    <name type="scientific">Tessaracoccus aquimaris</name>
    <dbReference type="NCBI Taxonomy" id="1332264"/>
    <lineage>
        <taxon>Bacteria</taxon>
        <taxon>Bacillati</taxon>
        <taxon>Actinomycetota</taxon>
        <taxon>Actinomycetes</taxon>
        <taxon>Propionibacteriales</taxon>
        <taxon>Propionibacteriaceae</taxon>
        <taxon>Tessaracoccus</taxon>
    </lineage>
</organism>
<dbReference type="STRING" id="1332264.BW730_07215"/>
<proteinExistence type="predicted"/>
<accession>A0A1Q2CMJ5</accession>
<keyword evidence="6 10" id="KW-1133">Transmembrane helix</keyword>
<evidence type="ECO:0000256" key="5">
    <source>
        <dbReference type="ARBA" id="ARBA00022692"/>
    </source>
</evidence>
<dbReference type="RefSeq" id="WP_226997126.1">
    <property type="nucleotide sequence ID" value="NZ_CP019606.1"/>
</dbReference>
<keyword evidence="3" id="KW-1003">Cell membrane</keyword>
<dbReference type="EMBL" id="CP019606">
    <property type="protein sequence ID" value="AQP47322.1"/>
    <property type="molecule type" value="Genomic_DNA"/>
</dbReference>
<dbReference type="Pfam" id="PF02553">
    <property type="entry name" value="CbiN"/>
    <property type="match status" value="1"/>
</dbReference>
<dbReference type="PANTHER" id="PTHR38662">
    <property type="entry name" value="COBALT TRANSPORT PROTEIN CBIN"/>
    <property type="match status" value="1"/>
</dbReference>
<evidence type="ECO:0000256" key="8">
    <source>
        <dbReference type="ARBA" id="ARBA00023136"/>
    </source>
</evidence>
<name>A0A1Q2CMJ5_9ACTN</name>
<keyword evidence="7" id="KW-0406">Ion transport</keyword>
<dbReference type="PANTHER" id="PTHR38662:SF1">
    <property type="entry name" value="COBALT TRANSPORT PROTEIN CBIN"/>
    <property type="match status" value="1"/>
</dbReference>
<feature type="transmembrane region" description="Helical" evidence="10">
    <location>
        <begin position="7"/>
        <end position="28"/>
    </location>
</feature>
<evidence type="ECO:0000313" key="11">
    <source>
        <dbReference type="EMBL" id="AQP47322.1"/>
    </source>
</evidence>
<feature type="transmembrane region" description="Helical" evidence="10">
    <location>
        <begin position="72"/>
        <end position="90"/>
    </location>
</feature>
<evidence type="ECO:0000256" key="2">
    <source>
        <dbReference type="ARBA" id="ARBA00022448"/>
    </source>
</evidence>
<dbReference type="GO" id="GO:0009236">
    <property type="term" value="P:cobalamin biosynthetic process"/>
    <property type="evidence" value="ECO:0007669"/>
    <property type="project" value="UniProtKB-KW"/>
</dbReference>
<dbReference type="KEGG" id="tes:BW730_07215"/>
<dbReference type="NCBIfam" id="NF002780">
    <property type="entry name" value="PRK02898.1"/>
    <property type="match status" value="1"/>
</dbReference>
<evidence type="ECO:0000256" key="1">
    <source>
        <dbReference type="ARBA" id="ARBA00022426"/>
    </source>
</evidence>
<dbReference type="GO" id="GO:0015087">
    <property type="term" value="F:cobalt ion transmembrane transporter activity"/>
    <property type="evidence" value="ECO:0007669"/>
    <property type="project" value="InterPro"/>
</dbReference>
<keyword evidence="8 10" id="KW-0472">Membrane</keyword>
<reference evidence="12" key="1">
    <citation type="submission" date="2017-02" db="EMBL/GenBank/DDBJ databases">
        <title>Tessaracoccus aquaemaris sp. nov., isolated from the intestine of a Korean rockfish, Sebastes schlegelii, in a marine aquaculture pond.</title>
        <authorList>
            <person name="Tak E.J."/>
            <person name="Bae J.-W."/>
        </authorList>
    </citation>
    <scope>NUCLEOTIDE SEQUENCE [LARGE SCALE GENOMIC DNA]</scope>
    <source>
        <strain evidence="12">NSG39</strain>
    </source>
</reference>
<dbReference type="Proteomes" id="UP000188145">
    <property type="component" value="Chromosome"/>
</dbReference>
<evidence type="ECO:0000256" key="4">
    <source>
        <dbReference type="ARBA" id="ARBA00022573"/>
    </source>
</evidence>
<evidence type="ECO:0000256" key="10">
    <source>
        <dbReference type="SAM" id="Phobius"/>
    </source>
</evidence>